<feature type="chain" id="PRO_5040814282" evidence="1">
    <location>
        <begin position="35"/>
        <end position="416"/>
    </location>
</feature>
<reference evidence="3" key="1">
    <citation type="submission" date="2022-08" db="EMBL/GenBank/DDBJ databases">
        <title>Genome analysis of Corynebacteriales strain.</title>
        <authorList>
            <person name="Lee S.D."/>
        </authorList>
    </citation>
    <scope>NUCLEOTIDE SEQUENCE</scope>
    <source>
        <strain evidence="3">D3-21</strain>
    </source>
</reference>
<proteinExistence type="predicted"/>
<evidence type="ECO:0000256" key="1">
    <source>
        <dbReference type="SAM" id="SignalP"/>
    </source>
</evidence>
<name>A0A9X4M4G6_9ACTN</name>
<dbReference type="Proteomes" id="UP001152755">
    <property type="component" value="Unassembled WGS sequence"/>
</dbReference>
<dbReference type="EMBL" id="JANRHA010000003">
    <property type="protein sequence ID" value="MDG3014281.1"/>
    <property type="molecule type" value="Genomic_DNA"/>
</dbReference>
<keyword evidence="1" id="KW-0732">Signal</keyword>
<dbReference type="AlphaFoldDB" id="A0A9X4M4G6"/>
<dbReference type="PANTHER" id="PTHR46825">
    <property type="entry name" value="D-ALANYL-D-ALANINE-CARBOXYPEPTIDASE/ENDOPEPTIDASE AMPH"/>
    <property type="match status" value="1"/>
</dbReference>
<gene>
    <name evidence="3" type="ORF">NVS88_06890</name>
</gene>
<dbReference type="SUPFAM" id="SSF56601">
    <property type="entry name" value="beta-lactamase/transpeptidase-like"/>
    <property type="match status" value="1"/>
</dbReference>
<accession>A0A9X4M4G6</accession>
<dbReference type="Pfam" id="PF00144">
    <property type="entry name" value="Beta-lactamase"/>
    <property type="match status" value="1"/>
</dbReference>
<feature type="signal peptide" evidence="1">
    <location>
        <begin position="1"/>
        <end position="34"/>
    </location>
</feature>
<dbReference type="InterPro" id="IPR050491">
    <property type="entry name" value="AmpC-like"/>
</dbReference>
<dbReference type="PANTHER" id="PTHR46825:SF8">
    <property type="entry name" value="BETA-LACTAMASE-RELATED"/>
    <property type="match status" value="1"/>
</dbReference>
<organism evidence="3 4">
    <name type="scientific">Speluncibacter jeojiensis</name>
    <dbReference type="NCBI Taxonomy" id="2710754"/>
    <lineage>
        <taxon>Bacteria</taxon>
        <taxon>Bacillati</taxon>
        <taxon>Actinomycetota</taxon>
        <taxon>Actinomycetes</taxon>
        <taxon>Mycobacteriales</taxon>
        <taxon>Speluncibacteraceae</taxon>
        <taxon>Speluncibacter</taxon>
    </lineage>
</organism>
<comment type="caution">
    <text evidence="3">The sequence shown here is derived from an EMBL/GenBank/DDBJ whole genome shotgun (WGS) entry which is preliminary data.</text>
</comment>
<evidence type="ECO:0000313" key="3">
    <source>
        <dbReference type="EMBL" id="MDG3014281.1"/>
    </source>
</evidence>
<dbReference type="InterPro" id="IPR001466">
    <property type="entry name" value="Beta-lactam-related"/>
</dbReference>
<dbReference type="RefSeq" id="WP_277832213.1">
    <property type="nucleotide sequence ID" value="NZ_JAAIVF010000002.1"/>
</dbReference>
<dbReference type="Gene3D" id="3.40.710.10">
    <property type="entry name" value="DD-peptidase/beta-lactamase superfamily"/>
    <property type="match status" value="1"/>
</dbReference>
<dbReference type="InterPro" id="IPR012338">
    <property type="entry name" value="Beta-lactam/transpept-like"/>
</dbReference>
<protein>
    <submittedName>
        <fullName evidence="3">Beta-lactamase family protein</fullName>
    </submittedName>
</protein>
<keyword evidence="4" id="KW-1185">Reference proteome</keyword>
<evidence type="ECO:0000313" key="4">
    <source>
        <dbReference type="Proteomes" id="UP001152755"/>
    </source>
</evidence>
<evidence type="ECO:0000259" key="2">
    <source>
        <dbReference type="Pfam" id="PF00144"/>
    </source>
</evidence>
<sequence length="416" mass="43292">MTNGRGYRNRRVTGVGLAAAAAVLAAALTPPAAAATLPQPNAVSVTGDRNEQTAVEKVAATIVGPVAPGMAVAIVKRDPRSGEPITTTYYFGQADNATPGTVGQVGPQTQFELASETKLFTGALLAKRVHDGQSQLTDHAQKYETGLTFPVKDGKNITLGELVTHRSGLTDDPPNDYVNRKAQYNRADLWQGLENPKALATSPGSTWLYSDFGFGTLGTLMADAFEPGQPQPPFADVVQRELTGLLGMPSTVLENQATNLAQPYGPDGTPAPLWDNIAAMAGGGGLVSTAADMATWNATTLGYGNSPLKPVLQSMLDTIPGVGQKMGMAWQLYPAQNGIRHPYAFKDGDSTGSSNATYLIPSDGFAVTVLTNGGHGSDSDSRAPKAVNQAAFDLMQELQPGVPTTGSSTGSPTFGS</sequence>
<feature type="domain" description="Beta-lactamase-related" evidence="2">
    <location>
        <begin position="62"/>
        <end position="390"/>
    </location>
</feature>